<dbReference type="PANTHER" id="PTHR30388:SF6">
    <property type="entry name" value="XANTHINE DEHYDROGENASE SUBUNIT A-RELATED"/>
    <property type="match status" value="1"/>
</dbReference>
<reference evidence="4" key="1">
    <citation type="submission" date="2016-02" db="EMBL/GenBank/DDBJ databases">
        <authorList>
            <person name="Shin S.-K."/>
            <person name="Yi H."/>
            <person name="Kim E."/>
        </authorList>
    </citation>
    <scope>NUCLEOTIDE SEQUENCE [LARGE SCALE GENOMIC DNA]</scope>
    <source>
        <strain evidence="4">LPB0003</strain>
    </source>
</reference>
<evidence type="ECO:0000313" key="4">
    <source>
        <dbReference type="Proteomes" id="UP000092584"/>
    </source>
</evidence>
<protein>
    <submittedName>
        <fullName evidence="3">XdhC and CoxI family protein</fullName>
    </submittedName>
</protein>
<accession>A0A1B8U3W3</accession>
<comment type="caution">
    <text evidence="3">The sequence shown here is derived from an EMBL/GenBank/DDBJ whole genome shotgun (WGS) entry which is preliminary data.</text>
</comment>
<dbReference type="Gene3D" id="3.40.50.720">
    <property type="entry name" value="NAD(P)-binding Rossmann-like Domain"/>
    <property type="match status" value="1"/>
</dbReference>
<gene>
    <name evidence="3" type="ORF">LPB3_00750</name>
</gene>
<dbReference type="AlphaFoldDB" id="A0A1B8U3W3"/>
<sequence>MMYEFKEIINQAVINQQKGLKNVLASVVYLEGSSYRKPGVKMLISEDLNSVGAVSGGCVEKEIIHRAKTVFKDNQPKIITYDGRYRLGCEGILYILIEPFFISDDFLKSFLNANTKREALKIDSFFTKEDEAFGNFGSFVTFENQQQFTFSDSFNHQQKNDVAIFTQILKPAFKLIIIGGEHDAVKLCKIAANLGWEIEVITSAKDSKELKDFPGANSVLGDSPETIQFKDIEENCAIVIMNHSYVQDLKYVVKLAEYKPKYIGIIGSPKKRERLFNELFEFAPETTEEFLDCIYSPAGLHIGAKTPEEIAVSIIAEILSVTNQKEPFSLRKINGKIHSQQ</sequence>
<dbReference type="EMBL" id="LSFM01000001">
    <property type="protein sequence ID" value="OBY66558.1"/>
    <property type="molecule type" value="Genomic_DNA"/>
</dbReference>
<dbReference type="STRING" id="1774273.LPB03_08785"/>
<evidence type="ECO:0000259" key="2">
    <source>
        <dbReference type="Pfam" id="PF13478"/>
    </source>
</evidence>
<dbReference type="InterPro" id="IPR003777">
    <property type="entry name" value="XdhC_CoxI"/>
</dbReference>
<dbReference type="KEGG" id="pob:LPB03_08785"/>
<dbReference type="Pfam" id="PF13478">
    <property type="entry name" value="XdhC_C"/>
    <property type="match status" value="1"/>
</dbReference>
<dbReference type="PANTHER" id="PTHR30388">
    <property type="entry name" value="ALDEHYDE OXIDOREDUCTASE MOLYBDENUM COFACTOR ASSEMBLY PROTEIN"/>
    <property type="match status" value="1"/>
</dbReference>
<name>A0A1B8U3W3_9FLAO</name>
<proteinExistence type="predicted"/>
<evidence type="ECO:0000259" key="1">
    <source>
        <dbReference type="Pfam" id="PF02625"/>
    </source>
</evidence>
<dbReference type="RefSeq" id="WP_065317680.1">
    <property type="nucleotide sequence ID" value="NZ_CP017477.1"/>
</dbReference>
<dbReference type="Proteomes" id="UP000092584">
    <property type="component" value="Unassembled WGS sequence"/>
</dbReference>
<dbReference type="InterPro" id="IPR027051">
    <property type="entry name" value="XdhC_Rossmann_dom"/>
</dbReference>
<organism evidence="3 4">
    <name type="scientific">Polaribacter vadi</name>
    <dbReference type="NCBI Taxonomy" id="1774273"/>
    <lineage>
        <taxon>Bacteria</taxon>
        <taxon>Pseudomonadati</taxon>
        <taxon>Bacteroidota</taxon>
        <taxon>Flavobacteriia</taxon>
        <taxon>Flavobacteriales</taxon>
        <taxon>Flavobacteriaceae</taxon>
    </lineage>
</organism>
<feature type="domain" description="XdhC Rossmann" evidence="2">
    <location>
        <begin position="175"/>
        <end position="318"/>
    </location>
</feature>
<dbReference type="Pfam" id="PF02625">
    <property type="entry name" value="XdhC_CoxI"/>
    <property type="match status" value="1"/>
</dbReference>
<keyword evidence="4" id="KW-1185">Reference proteome</keyword>
<dbReference type="InterPro" id="IPR052698">
    <property type="entry name" value="MoCofactor_Util/Proc"/>
</dbReference>
<dbReference type="OrthoDB" id="9773039at2"/>
<feature type="domain" description="XdhC- CoxI" evidence="1">
    <location>
        <begin position="18"/>
        <end position="82"/>
    </location>
</feature>
<evidence type="ECO:0000313" key="3">
    <source>
        <dbReference type="EMBL" id="OBY66558.1"/>
    </source>
</evidence>